<dbReference type="GO" id="GO:0004519">
    <property type="term" value="F:endonuclease activity"/>
    <property type="evidence" value="ECO:0007669"/>
    <property type="project" value="UniProtKB-KW"/>
</dbReference>
<dbReference type="InterPro" id="IPR021109">
    <property type="entry name" value="Peptidase_aspartic_dom_sf"/>
</dbReference>
<proteinExistence type="predicted"/>
<dbReference type="GO" id="GO:0008270">
    <property type="term" value="F:zinc ion binding"/>
    <property type="evidence" value="ECO:0007669"/>
    <property type="project" value="InterPro"/>
</dbReference>
<dbReference type="InterPro" id="IPR043502">
    <property type="entry name" value="DNA/RNA_pol_sf"/>
</dbReference>
<evidence type="ECO:0000313" key="5">
    <source>
        <dbReference type="EMBL" id="CAG9789601.1"/>
    </source>
</evidence>
<reference evidence="5" key="2">
    <citation type="submission" date="2022-10" db="EMBL/GenBank/DDBJ databases">
        <authorList>
            <consortium name="ENA_rothamsted_submissions"/>
            <consortium name="culmorum"/>
            <person name="King R."/>
        </authorList>
    </citation>
    <scope>NUCLEOTIDE SEQUENCE</scope>
</reference>
<name>A0A9N9R5B4_9NEOP</name>
<dbReference type="Gene3D" id="3.10.10.10">
    <property type="entry name" value="HIV Type 1 Reverse Transcriptase, subunit A, domain 1"/>
    <property type="match status" value="1"/>
</dbReference>
<evidence type="ECO:0000313" key="6">
    <source>
        <dbReference type="Proteomes" id="UP001153714"/>
    </source>
</evidence>
<dbReference type="GO" id="GO:0071897">
    <property type="term" value="P:DNA biosynthetic process"/>
    <property type="evidence" value="ECO:0007669"/>
    <property type="project" value="UniProtKB-ARBA"/>
</dbReference>
<dbReference type="Gene3D" id="2.40.70.10">
    <property type="entry name" value="Acid Proteases"/>
    <property type="match status" value="1"/>
</dbReference>
<accession>A0A9N9R5B4</accession>
<evidence type="ECO:0008006" key="7">
    <source>
        <dbReference type="Google" id="ProtNLM"/>
    </source>
</evidence>
<dbReference type="GO" id="GO:0016779">
    <property type="term" value="F:nucleotidyltransferase activity"/>
    <property type="evidence" value="ECO:0007669"/>
    <property type="project" value="UniProtKB-KW"/>
</dbReference>
<keyword evidence="3" id="KW-0540">Nuclease</keyword>
<sequence length="676" mass="77353">MAGNNVIPEFDPLSKNQTVANWITKVEECAEIYKWNESEMIHYALPKLVGLAKSWYQNLPTVRYTWAQWKVKLNESFPCRENYADLLIEMLSLRVRFGESLEQYFYSKLNLLNRCKITGNQAVDFILQGIDDRSVKIGAQAAQFDSPEQVLTYLKTVRIGNNRDFVSSSNRFRQDRKHVRNNSSGNNKTLLRGSKPPIKCFNCGLEGHPSFLCTKLIEKCSNCHRIGHKVTSYPYINKNNEHPISSEKQVLKVTINDICCTNPAQEQNNPINELNFDNDLKLVDMSRKYFMTIGVNQNLMDCFIDLGSECSLMRYSDALNLNVELQTDSLPVLKGIGNNHLHAKARIEVENNVQDIILPIEMYVVDDDVIKQPVLLGQNFTEHPNIILTKTSSELLFENTIDASKLYLIVSDTTIIPQYDIKLVPIVANKLYSGIIYIDGSIRGKIGHQYYLLPGEYHLKHGKCSLLVQNITINPIKFTANSLMTRAIPVSSIREASKLSIDVIDKEINCSDLLNEPQRQELKNLLNNYNDCFSENLQDLGFTTMIEMEIRLTDSDPIVYRPYRMSLNEKTHVREMVQEMIDANIVRESSSPYASPILLVKKKTGANVCVWIIGPLIEKLLKIVFRYHGLRISWIFFLDTVTLQHLILRLATTRYRLKKILGIKLLSLLPMDSSNS</sequence>
<evidence type="ECO:0000256" key="4">
    <source>
        <dbReference type="ARBA" id="ARBA00022759"/>
    </source>
</evidence>
<dbReference type="SUPFAM" id="SSF57756">
    <property type="entry name" value="Retrovirus zinc finger-like domains"/>
    <property type="match status" value="1"/>
</dbReference>
<evidence type="ECO:0000256" key="1">
    <source>
        <dbReference type="ARBA" id="ARBA00022679"/>
    </source>
</evidence>
<protein>
    <recommendedName>
        <fullName evidence="7">CCHC-type domain-containing protein</fullName>
    </recommendedName>
</protein>
<dbReference type="EMBL" id="OU893351">
    <property type="protein sequence ID" value="CAG9789601.1"/>
    <property type="molecule type" value="Genomic_DNA"/>
</dbReference>
<dbReference type="InterPro" id="IPR036875">
    <property type="entry name" value="Znf_CCHC_sf"/>
</dbReference>
<dbReference type="PANTHER" id="PTHR37984">
    <property type="entry name" value="PROTEIN CBG26694"/>
    <property type="match status" value="1"/>
</dbReference>
<gene>
    <name evidence="5" type="ORF">DIATSA_LOCUS7320</name>
</gene>
<reference evidence="5" key="1">
    <citation type="submission" date="2021-12" db="EMBL/GenBank/DDBJ databases">
        <authorList>
            <person name="King R."/>
        </authorList>
    </citation>
    <scope>NUCLEOTIDE SEQUENCE</scope>
</reference>
<keyword evidence="4" id="KW-0255">Endonuclease</keyword>
<dbReference type="InterPro" id="IPR050951">
    <property type="entry name" value="Retrovirus_Pol_polyprotein"/>
</dbReference>
<keyword evidence="1" id="KW-0808">Transferase</keyword>
<dbReference type="SUPFAM" id="SSF56672">
    <property type="entry name" value="DNA/RNA polymerases"/>
    <property type="match status" value="1"/>
</dbReference>
<dbReference type="Proteomes" id="UP001153714">
    <property type="component" value="Chromosome 20"/>
</dbReference>
<dbReference type="AlphaFoldDB" id="A0A9N9R5B4"/>
<evidence type="ECO:0000256" key="2">
    <source>
        <dbReference type="ARBA" id="ARBA00022695"/>
    </source>
</evidence>
<keyword evidence="4" id="KW-0378">Hydrolase</keyword>
<dbReference type="Gene3D" id="4.10.60.10">
    <property type="entry name" value="Zinc finger, CCHC-type"/>
    <property type="match status" value="1"/>
</dbReference>
<organism evidence="5 6">
    <name type="scientific">Diatraea saccharalis</name>
    <name type="common">sugarcane borer</name>
    <dbReference type="NCBI Taxonomy" id="40085"/>
    <lineage>
        <taxon>Eukaryota</taxon>
        <taxon>Metazoa</taxon>
        <taxon>Ecdysozoa</taxon>
        <taxon>Arthropoda</taxon>
        <taxon>Hexapoda</taxon>
        <taxon>Insecta</taxon>
        <taxon>Pterygota</taxon>
        <taxon>Neoptera</taxon>
        <taxon>Endopterygota</taxon>
        <taxon>Lepidoptera</taxon>
        <taxon>Glossata</taxon>
        <taxon>Ditrysia</taxon>
        <taxon>Pyraloidea</taxon>
        <taxon>Crambidae</taxon>
        <taxon>Crambinae</taxon>
        <taxon>Diatraea</taxon>
    </lineage>
</organism>
<dbReference type="OrthoDB" id="115435at2759"/>
<dbReference type="GO" id="GO:0003676">
    <property type="term" value="F:nucleic acid binding"/>
    <property type="evidence" value="ECO:0007669"/>
    <property type="project" value="InterPro"/>
</dbReference>
<dbReference type="PANTHER" id="PTHR37984:SF5">
    <property type="entry name" value="PROTEIN NYNRIN-LIKE"/>
    <property type="match status" value="1"/>
</dbReference>
<evidence type="ECO:0000256" key="3">
    <source>
        <dbReference type="ARBA" id="ARBA00022722"/>
    </source>
</evidence>
<keyword evidence="2" id="KW-0548">Nucleotidyltransferase</keyword>
<keyword evidence="6" id="KW-1185">Reference proteome</keyword>